<dbReference type="GO" id="GO:0005524">
    <property type="term" value="F:ATP binding"/>
    <property type="evidence" value="ECO:0007669"/>
    <property type="project" value="InterPro"/>
</dbReference>
<feature type="non-terminal residue" evidence="1">
    <location>
        <position position="163"/>
    </location>
</feature>
<dbReference type="EMBL" id="GECZ01031028">
    <property type="protein sequence ID" value="JAS38741.1"/>
    <property type="molecule type" value="Transcribed_RNA"/>
</dbReference>
<dbReference type="PANTHER" id="PTHR11778">
    <property type="entry name" value="SERYL-TRNA SYNTHETASE"/>
    <property type="match status" value="1"/>
</dbReference>
<dbReference type="SUPFAM" id="SSF55681">
    <property type="entry name" value="Class II aaRS and biotin synthetases"/>
    <property type="match status" value="1"/>
</dbReference>
<gene>
    <name evidence="1" type="ORF">g.46783</name>
</gene>
<dbReference type="InterPro" id="IPR045864">
    <property type="entry name" value="aa-tRNA-synth_II/BPL/LPL"/>
</dbReference>
<proteinExistence type="predicted"/>
<name>A0A1B6ELG4_9HEMI</name>
<organism evidence="1">
    <name type="scientific">Cuerna arida</name>
    <dbReference type="NCBI Taxonomy" id="1464854"/>
    <lineage>
        <taxon>Eukaryota</taxon>
        <taxon>Metazoa</taxon>
        <taxon>Ecdysozoa</taxon>
        <taxon>Arthropoda</taxon>
        <taxon>Hexapoda</taxon>
        <taxon>Insecta</taxon>
        <taxon>Pterygota</taxon>
        <taxon>Neoptera</taxon>
        <taxon>Paraneoptera</taxon>
        <taxon>Hemiptera</taxon>
        <taxon>Auchenorrhyncha</taxon>
        <taxon>Membracoidea</taxon>
        <taxon>Cicadellidae</taxon>
        <taxon>Cicadellinae</taxon>
        <taxon>Proconiini</taxon>
        <taxon>Cuerna</taxon>
    </lineage>
</organism>
<reference evidence="1" key="1">
    <citation type="submission" date="2015-11" db="EMBL/GenBank/DDBJ databases">
        <title>De novo transcriptome assembly of four potential Pierce s Disease insect vectors from Arizona vineyards.</title>
        <authorList>
            <person name="Tassone E.E."/>
        </authorList>
    </citation>
    <scope>NUCLEOTIDE SEQUENCE</scope>
</reference>
<evidence type="ECO:0000313" key="1">
    <source>
        <dbReference type="EMBL" id="JAS38741.1"/>
    </source>
</evidence>
<feature type="non-terminal residue" evidence="1">
    <location>
        <position position="1"/>
    </location>
</feature>
<sequence length="163" mass="18653">RMKKKQGDTVEKSCEIPSSVDEIAKLSFSIFTIEQIKEIVTLISNEMNNNTIGLSEMENLRDNSLREIGNWLHESVPIHDDEQHNLVEKVVGDVTQKKKYSHIDLVFMIDGVDTERGAKVSGGRSYFLKEPLDALQDALIQLAKRTLSDNGYQRIYPPFFVRR</sequence>
<dbReference type="AlphaFoldDB" id="A0A1B6ELG4"/>
<protein>
    <submittedName>
        <fullName evidence="1">Uncharacterized protein</fullName>
    </submittedName>
</protein>
<dbReference type="Gene3D" id="3.30.930.10">
    <property type="entry name" value="Bira Bifunctional Protein, Domain 2"/>
    <property type="match status" value="1"/>
</dbReference>
<dbReference type="GO" id="GO:0006434">
    <property type="term" value="P:seryl-tRNA aminoacylation"/>
    <property type="evidence" value="ECO:0007669"/>
    <property type="project" value="InterPro"/>
</dbReference>
<dbReference type="InterPro" id="IPR002317">
    <property type="entry name" value="Ser-tRNA-ligase_type_1"/>
</dbReference>
<accession>A0A1B6ELG4</accession>
<dbReference type="GO" id="GO:0004828">
    <property type="term" value="F:serine-tRNA ligase activity"/>
    <property type="evidence" value="ECO:0007669"/>
    <property type="project" value="InterPro"/>
</dbReference>